<name>A0A183GRA1_HELPZ</name>
<protein>
    <submittedName>
        <fullName evidence="3">EB domain-containing protein</fullName>
    </submittedName>
</protein>
<dbReference type="AlphaFoldDB" id="A0A183GRA1"/>
<dbReference type="Proteomes" id="UP000050761">
    <property type="component" value="Unassembled WGS sequence"/>
</dbReference>
<reference evidence="1 2" key="1">
    <citation type="submission" date="2018-11" db="EMBL/GenBank/DDBJ databases">
        <authorList>
            <consortium name="Pathogen Informatics"/>
        </authorList>
    </citation>
    <scope>NUCLEOTIDE SEQUENCE [LARGE SCALE GENOMIC DNA]</scope>
</reference>
<reference evidence="3" key="2">
    <citation type="submission" date="2019-09" db="UniProtKB">
        <authorList>
            <consortium name="WormBaseParasite"/>
        </authorList>
    </citation>
    <scope>IDENTIFICATION</scope>
</reference>
<gene>
    <name evidence="1" type="ORF">HPBE_LOCUS25220</name>
</gene>
<organism evidence="2 3">
    <name type="scientific">Heligmosomoides polygyrus</name>
    <name type="common">Parasitic roundworm</name>
    <dbReference type="NCBI Taxonomy" id="6339"/>
    <lineage>
        <taxon>Eukaryota</taxon>
        <taxon>Metazoa</taxon>
        <taxon>Ecdysozoa</taxon>
        <taxon>Nematoda</taxon>
        <taxon>Chromadorea</taxon>
        <taxon>Rhabditida</taxon>
        <taxon>Rhabditina</taxon>
        <taxon>Rhabditomorpha</taxon>
        <taxon>Strongyloidea</taxon>
        <taxon>Heligmosomidae</taxon>
        <taxon>Heligmosomoides</taxon>
    </lineage>
</organism>
<accession>A0A183GRA1</accession>
<accession>A0A3P8I2L9</accession>
<evidence type="ECO:0000313" key="1">
    <source>
        <dbReference type="EMBL" id="VDP49826.1"/>
    </source>
</evidence>
<proteinExistence type="predicted"/>
<keyword evidence="2" id="KW-1185">Reference proteome</keyword>
<sequence length="126" mass="13597">MSVNMCLLPFSRCASDQHIVNEECVETECKSSQCISNSRCLNNTCGCGKGEKIEGNTCVRTSEEASSSRPAVASEDVCPVPSEHAFYEKGTTRLRYCSQIADDCPEGYGCQYSALVSAAHRLGINA</sequence>
<evidence type="ECO:0000313" key="3">
    <source>
        <dbReference type="WBParaSite" id="HPBE_0002522101-mRNA-1"/>
    </source>
</evidence>
<dbReference type="WBParaSite" id="HPBE_0002522101-mRNA-1">
    <property type="protein sequence ID" value="HPBE_0002522101-mRNA-1"/>
    <property type="gene ID" value="HPBE_0002522101"/>
</dbReference>
<dbReference type="EMBL" id="UZAH01037536">
    <property type="protein sequence ID" value="VDP49826.1"/>
    <property type="molecule type" value="Genomic_DNA"/>
</dbReference>
<evidence type="ECO:0000313" key="2">
    <source>
        <dbReference type="Proteomes" id="UP000050761"/>
    </source>
</evidence>